<dbReference type="KEGG" id="haa:A5892_14735"/>
<accession>A0A172YHI1</accession>
<evidence type="ECO:0000313" key="2">
    <source>
        <dbReference type="Proteomes" id="UP000077875"/>
    </source>
</evidence>
<dbReference type="RefSeq" id="WP_064123437.1">
    <property type="nucleotide sequence ID" value="NZ_CP015243.1"/>
</dbReference>
<dbReference type="EMBL" id="CP015243">
    <property type="protein sequence ID" value="ANF58572.1"/>
    <property type="molecule type" value="Genomic_DNA"/>
</dbReference>
<evidence type="ECO:0000313" key="1">
    <source>
        <dbReference type="EMBL" id="ANF58572.1"/>
    </source>
</evidence>
<sequence length="89" mass="10289">MDMHQLEHDTERLGELELNIIASVGNQLYQIECRDDRHVWLLERKGRPQLFRSLDAAFDVLRTLGVKRAFLVETAQSDIPANERTALTL</sequence>
<reference evidence="1 2" key="1">
    <citation type="submission" date="2016-04" db="EMBL/GenBank/DDBJ databases">
        <title>Complete Genome Sequence of Halotalea alkalilenta IHB B 13600.</title>
        <authorList>
            <person name="Swarnkar M.K."/>
            <person name="Sharma A."/>
            <person name="Kaushal K."/>
            <person name="Soni R."/>
            <person name="Rana S."/>
            <person name="Singh A.K."/>
            <person name="Gulati A."/>
        </authorList>
    </citation>
    <scope>NUCLEOTIDE SEQUENCE [LARGE SCALE GENOMIC DNA]</scope>
    <source>
        <strain evidence="1 2">IHB B 13600</strain>
    </source>
</reference>
<protein>
    <submittedName>
        <fullName evidence="1">Uncharacterized protein</fullName>
    </submittedName>
</protein>
<proteinExistence type="predicted"/>
<name>A0A172YHI1_9GAMM</name>
<dbReference type="AlphaFoldDB" id="A0A172YHI1"/>
<gene>
    <name evidence="1" type="ORF">A5892_14735</name>
</gene>
<keyword evidence="2" id="KW-1185">Reference proteome</keyword>
<dbReference type="Proteomes" id="UP000077875">
    <property type="component" value="Chromosome"/>
</dbReference>
<organism evidence="1 2">
    <name type="scientific">Halotalea alkalilenta</name>
    <dbReference type="NCBI Taxonomy" id="376489"/>
    <lineage>
        <taxon>Bacteria</taxon>
        <taxon>Pseudomonadati</taxon>
        <taxon>Pseudomonadota</taxon>
        <taxon>Gammaproteobacteria</taxon>
        <taxon>Oceanospirillales</taxon>
        <taxon>Halomonadaceae</taxon>
        <taxon>Halotalea</taxon>
    </lineage>
</organism>